<reference evidence="3" key="1">
    <citation type="submission" date="2016-10" db="EMBL/GenBank/DDBJ databases">
        <authorList>
            <person name="Varghese N."/>
            <person name="Submissions S."/>
        </authorList>
    </citation>
    <scope>NUCLEOTIDE SEQUENCE [LARGE SCALE GENOMIC DNA]</scope>
    <source>
        <strain evidence="3">DSM 45419</strain>
    </source>
</reference>
<keyword evidence="3" id="KW-1185">Reference proteome</keyword>
<gene>
    <name evidence="2" type="ORF">SAMN05660642_02142</name>
</gene>
<organism evidence="2 3">
    <name type="scientific">Geodermatophilus siccatus</name>
    <dbReference type="NCBI Taxonomy" id="1137991"/>
    <lineage>
        <taxon>Bacteria</taxon>
        <taxon>Bacillati</taxon>
        <taxon>Actinomycetota</taxon>
        <taxon>Actinomycetes</taxon>
        <taxon>Geodermatophilales</taxon>
        <taxon>Geodermatophilaceae</taxon>
        <taxon>Geodermatophilus</taxon>
    </lineage>
</organism>
<evidence type="ECO:0000256" key="1">
    <source>
        <dbReference type="SAM" id="MobiDB-lite"/>
    </source>
</evidence>
<evidence type="ECO:0000313" key="3">
    <source>
        <dbReference type="Proteomes" id="UP000198680"/>
    </source>
</evidence>
<accession>A0A1G9RZW6</accession>
<protein>
    <recommendedName>
        <fullName evidence="4">DUF222 domain-containing protein</fullName>
    </recommendedName>
</protein>
<feature type="region of interest" description="Disordered" evidence="1">
    <location>
        <begin position="195"/>
        <end position="214"/>
    </location>
</feature>
<feature type="compositionally biased region" description="Basic residues" evidence="1">
    <location>
        <begin position="1"/>
        <end position="13"/>
    </location>
</feature>
<dbReference type="Proteomes" id="UP000198680">
    <property type="component" value="Unassembled WGS sequence"/>
</dbReference>
<feature type="region of interest" description="Disordered" evidence="1">
    <location>
        <begin position="1"/>
        <end position="26"/>
    </location>
</feature>
<dbReference type="EMBL" id="FNHE01000004">
    <property type="protein sequence ID" value="SDM28577.1"/>
    <property type="molecule type" value="Genomic_DNA"/>
</dbReference>
<evidence type="ECO:0008006" key="4">
    <source>
        <dbReference type="Google" id="ProtNLM"/>
    </source>
</evidence>
<dbReference type="AlphaFoldDB" id="A0A1G9RZW6"/>
<feature type="region of interest" description="Disordered" evidence="1">
    <location>
        <begin position="81"/>
        <end position="106"/>
    </location>
</feature>
<proteinExistence type="predicted"/>
<name>A0A1G9RZW6_9ACTN</name>
<evidence type="ECO:0000313" key="2">
    <source>
        <dbReference type="EMBL" id="SDM28577.1"/>
    </source>
</evidence>
<sequence length="240" mass="25430">MARSAARKCRTRPVRGTTSAGSLRTPIEAAPVGRLLDRPPTTARLPVGALTRVGKAAELRRLRARQAMDAACEAELVLGLADDTPDTLDPPPDRPGARKGSWAPEPELPGVSQFFTAELAVVLNCGRRTAANLAHRAWTHREHLPATWAALAVGALDEPRAKVLADVLGLTAPAIARAVEARLLPEAIGTGPAAEGWRATAGPAASGHRSPGLLTHRDHVSVRRRVGWSPCRRTDTAIGR</sequence>